<dbReference type="EMBL" id="FOIT01000001">
    <property type="protein sequence ID" value="SEV88268.1"/>
    <property type="molecule type" value="Genomic_DNA"/>
</dbReference>
<dbReference type="AlphaFoldDB" id="A0A662Z1T3"/>
<evidence type="ECO:0000313" key="1">
    <source>
        <dbReference type="EMBL" id="SEV88268.1"/>
    </source>
</evidence>
<organism evidence="1 2">
    <name type="scientific">Aliicoccus persicus</name>
    <dbReference type="NCBI Taxonomy" id="930138"/>
    <lineage>
        <taxon>Bacteria</taxon>
        <taxon>Bacillati</taxon>
        <taxon>Bacillota</taxon>
        <taxon>Bacilli</taxon>
        <taxon>Bacillales</taxon>
        <taxon>Staphylococcaceae</taxon>
        <taxon>Aliicoccus</taxon>
    </lineage>
</organism>
<protein>
    <submittedName>
        <fullName evidence="1">Uncharacterized protein</fullName>
    </submittedName>
</protein>
<evidence type="ECO:0000313" key="2">
    <source>
        <dbReference type="Proteomes" id="UP000243605"/>
    </source>
</evidence>
<name>A0A662Z1T3_9STAP</name>
<dbReference type="Proteomes" id="UP000243605">
    <property type="component" value="Unassembled WGS sequence"/>
</dbReference>
<sequence length="232" mass="27120">MFKKFILSFLMMNFLIIGYVEVDAKAMMHPDEVLVQIGERVEQILDQEEQLEEYDRVLEFKSYEKDIGLHINPAEVGQEVIYPVRLLDGEEEIELEMSVTTNLITDDTVYDYLGMNELFTVVDKQNEYEKWVIIDFEINLEDSDADVSHTINADDFDIYFINRPDTRKLEDFVFDEDLFFQSGEITPGDTLEGQIVTMIPNYESVRVRFGTGEGKTHVFWEYEGEVDPNVVY</sequence>
<keyword evidence="2" id="KW-1185">Reference proteome</keyword>
<dbReference type="RefSeq" id="WP_091473928.1">
    <property type="nucleotide sequence ID" value="NZ_FOIT01000001.1"/>
</dbReference>
<gene>
    <name evidence="1" type="ORF">SAMN05192557_0709</name>
</gene>
<reference evidence="1 2" key="1">
    <citation type="submission" date="2016-10" db="EMBL/GenBank/DDBJ databases">
        <authorList>
            <person name="Varghese N."/>
            <person name="Submissions S."/>
        </authorList>
    </citation>
    <scope>NUCLEOTIDE SEQUENCE [LARGE SCALE GENOMIC DNA]</scope>
    <source>
        <strain evidence="1 2">IBRC-M10081</strain>
    </source>
</reference>
<accession>A0A662Z1T3</accession>
<proteinExistence type="predicted"/>